<dbReference type="AlphaFoldDB" id="A0A6J5BEI4"/>
<proteinExistence type="predicted"/>
<reference evidence="1 2" key="1">
    <citation type="submission" date="2020-04" db="EMBL/GenBank/DDBJ databases">
        <authorList>
            <person name="De Canck E."/>
        </authorList>
    </citation>
    <scope>NUCLEOTIDE SEQUENCE [LARGE SCALE GENOMIC DNA]</scope>
    <source>
        <strain evidence="1 2">LMG 24238</strain>
    </source>
</reference>
<evidence type="ECO:0000313" key="1">
    <source>
        <dbReference type="EMBL" id="CAB3702378.1"/>
    </source>
</evidence>
<gene>
    <name evidence="1" type="ORF">LMG24238_03712</name>
</gene>
<name>A0A6J5BEI4_9BURK</name>
<accession>A0A6J5BEI4</accession>
<protein>
    <submittedName>
        <fullName evidence="1">Uncharacterized protein</fullName>
    </submittedName>
</protein>
<sequence length="50" mass="5527">MPGFRPRAPPWAWVMNVDVDMAAILRGRGAPFMTFLSSACHLAEPIARLT</sequence>
<organism evidence="1 2">
    <name type="scientific">Paraburkholderia sediminicola</name>
    <dbReference type="NCBI Taxonomy" id="458836"/>
    <lineage>
        <taxon>Bacteria</taxon>
        <taxon>Pseudomonadati</taxon>
        <taxon>Pseudomonadota</taxon>
        <taxon>Betaproteobacteria</taxon>
        <taxon>Burkholderiales</taxon>
        <taxon>Burkholderiaceae</taxon>
        <taxon>Paraburkholderia</taxon>
    </lineage>
</organism>
<dbReference type="EMBL" id="CADIKC010000004">
    <property type="protein sequence ID" value="CAB3702378.1"/>
    <property type="molecule type" value="Genomic_DNA"/>
</dbReference>
<evidence type="ECO:0000313" key="2">
    <source>
        <dbReference type="Proteomes" id="UP000494255"/>
    </source>
</evidence>
<dbReference type="Proteomes" id="UP000494255">
    <property type="component" value="Unassembled WGS sequence"/>
</dbReference>
<keyword evidence="2" id="KW-1185">Reference proteome</keyword>